<feature type="compositionally biased region" description="Basic and acidic residues" evidence="1">
    <location>
        <begin position="431"/>
        <end position="449"/>
    </location>
</feature>
<evidence type="ECO:0000256" key="1">
    <source>
        <dbReference type="SAM" id="MobiDB-lite"/>
    </source>
</evidence>
<feature type="region of interest" description="Disordered" evidence="1">
    <location>
        <begin position="856"/>
        <end position="881"/>
    </location>
</feature>
<keyword evidence="3" id="KW-1185">Reference proteome</keyword>
<name>A0ABR2YZF2_9CHLO</name>
<feature type="region of interest" description="Disordered" evidence="1">
    <location>
        <begin position="781"/>
        <end position="800"/>
    </location>
</feature>
<feature type="compositionally biased region" description="Polar residues" evidence="1">
    <location>
        <begin position="44"/>
        <end position="53"/>
    </location>
</feature>
<evidence type="ECO:0000313" key="3">
    <source>
        <dbReference type="Proteomes" id="UP001491310"/>
    </source>
</evidence>
<feature type="region of interest" description="Disordered" evidence="1">
    <location>
        <begin position="969"/>
        <end position="1044"/>
    </location>
</feature>
<proteinExistence type="predicted"/>
<feature type="compositionally biased region" description="Low complexity" evidence="1">
    <location>
        <begin position="76"/>
        <end position="93"/>
    </location>
</feature>
<dbReference type="Proteomes" id="UP001491310">
    <property type="component" value="Unassembled WGS sequence"/>
</dbReference>
<feature type="region of interest" description="Disordered" evidence="1">
    <location>
        <begin position="420"/>
        <end position="449"/>
    </location>
</feature>
<reference evidence="2 3" key="1">
    <citation type="journal article" date="2024" name="Nat. Commun.">
        <title>Phylogenomics reveals the evolutionary origins of lichenization in chlorophyte algae.</title>
        <authorList>
            <person name="Puginier C."/>
            <person name="Libourel C."/>
            <person name="Otte J."/>
            <person name="Skaloud P."/>
            <person name="Haon M."/>
            <person name="Grisel S."/>
            <person name="Petersen M."/>
            <person name="Berrin J.G."/>
            <person name="Delaux P.M."/>
            <person name="Dal Grande F."/>
            <person name="Keller J."/>
        </authorList>
    </citation>
    <scope>NUCLEOTIDE SEQUENCE [LARGE SCALE GENOMIC DNA]</scope>
    <source>
        <strain evidence="2 3">SAG 216-7</strain>
    </source>
</reference>
<feature type="compositionally biased region" description="Polar residues" evidence="1">
    <location>
        <begin position="1"/>
        <end position="14"/>
    </location>
</feature>
<evidence type="ECO:0000313" key="2">
    <source>
        <dbReference type="EMBL" id="KAK9917319.1"/>
    </source>
</evidence>
<feature type="region of interest" description="Disordered" evidence="1">
    <location>
        <begin position="485"/>
        <end position="506"/>
    </location>
</feature>
<feature type="compositionally biased region" description="Basic residues" evidence="1">
    <location>
        <begin position="971"/>
        <end position="982"/>
    </location>
</feature>
<organism evidence="2 3">
    <name type="scientific">Coccomyxa subellipsoidea</name>
    <dbReference type="NCBI Taxonomy" id="248742"/>
    <lineage>
        <taxon>Eukaryota</taxon>
        <taxon>Viridiplantae</taxon>
        <taxon>Chlorophyta</taxon>
        <taxon>core chlorophytes</taxon>
        <taxon>Trebouxiophyceae</taxon>
        <taxon>Trebouxiophyceae incertae sedis</taxon>
        <taxon>Coccomyxaceae</taxon>
        <taxon>Coccomyxa</taxon>
    </lineage>
</organism>
<accession>A0ABR2YZF2</accession>
<sequence length="1044" mass="107887">MSILRQQASRSTAFANRKREVIGEAPPGLHCESSSCADDPIGSPTVQNLQSQFDAEEERKARHFGTLQPVAPSPLSPLSMSSTPIGPSRTTSGMSMTMSHMNAESQLPLGPSTLRAVTPLSPLGLPPTGSAQHFTRYNPLAEATPAGPSHSLGTSPAALALSRPSFEQARHQEDSGDESSSSMAAVEEPYLRNNPAFEAYLDSDTSSTDSIESDSCTTPRSAIQEQVAGSPWLARVQTFIQSPQSASAGRTVAKSAPPTVQRGVTPDLHSKDGAVQGQMISSNLRGSVSRALFAPAAEPGTSADTTVLFCTAQRPLQPAHGRHTAPASPCREWALGDTPQAAQVREAAAVVDRLHEGVARAAAACSNAALDGAASPASQEVLRAAAVVDRLQAGVQRQAAALRCAEAARLAAAAGPGAAGAAARDPAAWPDESRAGDAAHSRREEESDAKLGKRGASLCILASGCSETAELLVSPPTAGTSHAGWALPAEPVDRPLPNPTPTNIRRSSRSSWLRSALLFCTLAALLGCAGLLLAGHHMAGSQDRLASLRSGSYGAAAALFGRCMSHLQPPPDAQQHQNKAGLGHSVAVETACMYSAIRREATFTWGDTQSSLSSRVSTARTAAEQAAAILGARLTPILDSAKVHAARGVAACQPFGAQIAGIISEKCPVCVSTAEAVARRAGGLAEAGGGMLARWHAASGTGELTAPPSSELYHGATLLRGLPQQLGAVKASLTKQISQMVGGAAPAWATETASRLRTRVIGAWTVWTGLLEQSAAAVQPEPMRAAAKQPPRGEAGHLAEAARRAGAWFGSFIGSKTAPPAEQPPAEKAEDIPDALAAPAQTHVLRWPGTQTIEPAESAEAEAPTHADSSKMSDGQAQEVAGQSWARPAGVLAAASMGAAMLAALAVYCMKAVAANSQLSPPAAGAKQVQAPRVSSEAVGNECHPAVMDLSAHAPSPILVPSAEQEVPLKAAHHTPRGRPSKKGAASTPMSRSASRRSAQRTPVYSAPATGSASEPRVTRSRTRFAEELRRTPRATVYPGPWQE</sequence>
<comment type="caution">
    <text evidence="2">The sequence shown here is derived from an EMBL/GenBank/DDBJ whole genome shotgun (WGS) entry which is preliminary data.</text>
</comment>
<dbReference type="EMBL" id="JALJOT010000002">
    <property type="protein sequence ID" value="KAK9917319.1"/>
    <property type="molecule type" value="Genomic_DNA"/>
</dbReference>
<protein>
    <submittedName>
        <fullName evidence="2">Uncharacterized protein</fullName>
    </submittedName>
</protein>
<feature type="region of interest" description="Disordered" evidence="1">
    <location>
        <begin position="246"/>
        <end position="272"/>
    </location>
</feature>
<feature type="region of interest" description="Disordered" evidence="1">
    <location>
        <begin position="164"/>
        <end position="184"/>
    </location>
</feature>
<feature type="region of interest" description="Disordered" evidence="1">
    <location>
        <begin position="1"/>
        <end position="93"/>
    </location>
</feature>
<gene>
    <name evidence="2" type="ORF">WJX75_003115</name>
</gene>